<dbReference type="GO" id="GO:0006212">
    <property type="term" value="P:uracil catabolic process"/>
    <property type="evidence" value="ECO:0007669"/>
    <property type="project" value="UniProtKB-UniRule"/>
</dbReference>
<dbReference type="PANTHER" id="PTHR43543">
    <property type="entry name" value="MALONIC SEMIALDEHYDE REDUCTASE RUTE-RELATED"/>
    <property type="match status" value="1"/>
</dbReference>
<dbReference type="AlphaFoldDB" id="A0A1C4EGF8"/>
<feature type="domain" description="Nitroreductase" evidence="6">
    <location>
        <begin position="26"/>
        <end position="174"/>
    </location>
</feature>
<evidence type="ECO:0000256" key="1">
    <source>
        <dbReference type="ARBA" id="ARBA00022630"/>
    </source>
</evidence>
<reference evidence="8" key="1">
    <citation type="submission" date="2016-08" db="EMBL/GenBank/DDBJ databases">
        <authorList>
            <person name="Varghese N."/>
            <person name="Submissions Spin"/>
        </authorList>
    </citation>
    <scope>NUCLEOTIDE SEQUENCE [LARGE SCALE GENOMIC DNA]</scope>
    <source>
        <strain evidence="8">REICA_142</strain>
    </source>
</reference>
<proteinExistence type="inferred from homology"/>
<dbReference type="InterPro" id="IPR023936">
    <property type="entry name" value="RutE-like"/>
</dbReference>
<dbReference type="InterPro" id="IPR050461">
    <property type="entry name" value="Nitroreductase_HadB/RutE"/>
</dbReference>
<evidence type="ECO:0000259" key="6">
    <source>
        <dbReference type="Pfam" id="PF00881"/>
    </source>
</evidence>
<comment type="cofactor">
    <cofactor evidence="5">
        <name>FMN</name>
        <dbReference type="ChEBI" id="CHEBI:58210"/>
    </cofactor>
</comment>
<keyword evidence="2 5" id="KW-0288">FMN</keyword>
<keyword evidence="5" id="KW-0520">NAD</keyword>
<evidence type="ECO:0000313" key="7">
    <source>
        <dbReference type="EMBL" id="SCC42654.1"/>
    </source>
</evidence>
<comment type="catalytic activity">
    <reaction evidence="5">
        <text>3-hydroxypropanoate + NADP(+) = 3-oxopropanoate + NADPH + H(+)</text>
        <dbReference type="Rhea" id="RHEA:26438"/>
        <dbReference type="ChEBI" id="CHEBI:15378"/>
        <dbReference type="ChEBI" id="CHEBI:16510"/>
        <dbReference type="ChEBI" id="CHEBI:33190"/>
        <dbReference type="ChEBI" id="CHEBI:57783"/>
        <dbReference type="ChEBI" id="CHEBI:58349"/>
        <dbReference type="EC" id="1.1.1.298"/>
    </reaction>
</comment>
<comment type="function">
    <text evidence="5">May reduce toxic product malonic semialdehyde to 3-hydroxypropionic acid, which is excreted.</text>
</comment>
<evidence type="ECO:0000313" key="8">
    <source>
        <dbReference type="Proteomes" id="UP000198515"/>
    </source>
</evidence>
<evidence type="ECO:0000256" key="4">
    <source>
        <dbReference type="ARBA" id="ARBA00023002"/>
    </source>
</evidence>
<evidence type="ECO:0000256" key="3">
    <source>
        <dbReference type="ARBA" id="ARBA00022857"/>
    </source>
</evidence>
<evidence type="ECO:0000256" key="5">
    <source>
        <dbReference type="HAMAP-Rule" id="MF_01204"/>
    </source>
</evidence>
<dbReference type="Pfam" id="PF00881">
    <property type="entry name" value="Nitroreductase"/>
    <property type="match status" value="1"/>
</dbReference>
<dbReference type="NCBIfam" id="NF003768">
    <property type="entry name" value="PRK05365.1"/>
    <property type="match status" value="1"/>
</dbReference>
<dbReference type="PANTHER" id="PTHR43543:SF1">
    <property type="entry name" value="MALONIC SEMIALDEHYDE REDUCTASE RUTE-RELATED"/>
    <property type="match status" value="1"/>
</dbReference>
<gene>
    <name evidence="5" type="primary">rutE</name>
    <name evidence="7" type="ORF">GA0061070_102335</name>
</gene>
<dbReference type="Proteomes" id="UP000198515">
    <property type="component" value="Unassembled WGS sequence"/>
</dbReference>
<comment type="similarity">
    <text evidence="5">Belongs to the nitroreductase family. HadB/RutE subfamily.</text>
</comment>
<accession>A0A1C4EGF8</accession>
<keyword evidence="8" id="KW-1185">Reference proteome</keyword>
<keyword evidence="1 5" id="KW-0285">Flavoprotein</keyword>
<dbReference type="InterPro" id="IPR000415">
    <property type="entry name" value="Nitroreductase-like"/>
</dbReference>
<dbReference type="RefSeq" id="WP_090136440.1">
    <property type="nucleotide sequence ID" value="NZ_FMBC01000023.1"/>
</dbReference>
<dbReference type="OrthoDB" id="9784375at2"/>
<keyword evidence="4 5" id="KW-0560">Oxidoreductase</keyword>
<dbReference type="HAMAP" id="MF_01204">
    <property type="entry name" value="Oxidoreductase_RutE_HadB"/>
    <property type="match status" value="1"/>
</dbReference>
<dbReference type="Gene3D" id="3.40.109.10">
    <property type="entry name" value="NADH Oxidase"/>
    <property type="match status" value="1"/>
</dbReference>
<dbReference type="GO" id="GO:0035527">
    <property type="term" value="F:3-hydroxypropionate dehydrogenase (NADP+) activity"/>
    <property type="evidence" value="ECO:0007669"/>
    <property type="project" value="UniProtKB-UniRule"/>
</dbReference>
<organism evidence="7 8">
    <name type="scientific">Kosakonia oryziphila</name>
    <dbReference type="NCBI Taxonomy" id="1005667"/>
    <lineage>
        <taxon>Bacteria</taxon>
        <taxon>Pseudomonadati</taxon>
        <taxon>Pseudomonadota</taxon>
        <taxon>Gammaproteobacteria</taxon>
        <taxon>Enterobacterales</taxon>
        <taxon>Enterobacteriaceae</taxon>
        <taxon>Kosakonia</taxon>
    </lineage>
</organism>
<keyword evidence="3 5" id="KW-0521">NADP</keyword>
<dbReference type="CDD" id="cd02148">
    <property type="entry name" value="RutE-like"/>
    <property type="match status" value="1"/>
</dbReference>
<protein>
    <recommendedName>
        <fullName evidence="5">Probable malonic semialdehyde reductase RutE</fullName>
        <ecNumber evidence="5">1.1.1.298</ecNumber>
    </recommendedName>
</protein>
<dbReference type="InterPro" id="IPR029479">
    <property type="entry name" value="Nitroreductase"/>
</dbReference>
<sequence length="196" mass="21533">MSEAVNAAALDTLFNQARTHNGWLERSVSDETLQQVYDLLKMGPTSANCSPARLVFIRTPEGKEKLRPALSSGNLAKTLSAPVTAIVAWDSEFYEQLPVLFPHGDARSWFTSSPQLAEETAFRNSSMQAAYLIFACRALGLDTGPMSGFDRAVIDSAFFADNGWRSNLLVNIGYGDASKLYDRLPRLPFADVCQFA</sequence>
<dbReference type="EMBL" id="FMBC01000023">
    <property type="protein sequence ID" value="SCC42654.1"/>
    <property type="molecule type" value="Genomic_DNA"/>
</dbReference>
<evidence type="ECO:0000256" key="2">
    <source>
        <dbReference type="ARBA" id="ARBA00022643"/>
    </source>
</evidence>
<dbReference type="SUPFAM" id="SSF55469">
    <property type="entry name" value="FMN-dependent nitroreductase-like"/>
    <property type="match status" value="1"/>
</dbReference>
<dbReference type="GO" id="GO:0019740">
    <property type="term" value="P:nitrogen utilization"/>
    <property type="evidence" value="ECO:0007669"/>
    <property type="project" value="UniProtKB-UniRule"/>
</dbReference>
<dbReference type="EC" id="1.1.1.298" evidence="5"/>
<name>A0A1C4EGF8_9ENTR</name>